<name>A0AAF3J403_9BILA</name>
<dbReference type="InterPro" id="IPR033490">
    <property type="entry name" value="LRP130"/>
</dbReference>
<evidence type="ECO:0000256" key="1">
    <source>
        <dbReference type="SAM" id="MobiDB-lite"/>
    </source>
</evidence>
<organism evidence="2 3">
    <name type="scientific">Mesorhabditis belari</name>
    <dbReference type="NCBI Taxonomy" id="2138241"/>
    <lineage>
        <taxon>Eukaryota</taxon>
        <taxon>Metazoa</taxon>
        <taxon>Ecdysozoa</taxon>
        <taxon>Nematoda</taxon>
        <taxon>Chromadorea</taxon>
        <taxon>Rhabditida</taxon>
        <taxon>Rhabditina</taxon>
        <taxon>Rhabditomorpha</taxon>
        <taxon>Rhabditoidea</taxon>
        <taxon>Rhabditidae</taxon>
        <taxon>Mesorhabditinae</taxon>
        <taxon>Mesorhabditis</taxon>
    </lineage>
</organism>
<dbReference type="PANTHER" id="PTHR46669:SF3">
    <property type="entry name" value="LEUCINE-RICH PPR MOTIF-CONTAINING PROTEIN, MITOCHONDRIAL"/>
    <property type="match status" value="1"/>
</dbReference>
<dbReference type="WBParaSite" id="MBELARI_LOCUS14785">
    <property type="protein sequence ID" value="MBELARI_LOCUS14785"/>
    <property type="gene ID" value="MBELARI_LOCUS14785"/>
</dbReference>
<keyword evidence="2" id="KW-1185">Reference proteome</keyword>
<accession>A0AAF3J403</accession>
<dbReference type="Proteomes" id="UP000887575">
    <property type="component" value="Unassembled WGS sequence"/>
</dbReference>
<sequence>MYRFLSSRFPSTSCAKLSQRVKRFSSTLKNEENLANETYFDAPVGLRMLAGHEPIKRQQIEKANDSNNFGVLSSTTPQKRTVRLLDAGIFVPTTETELLDSRSGDESSLEEVLEGFFQNGCNVSEAIEGFSDYCTADSALNISDQGHSYKPSTSPTVSPKERRTPGTRRILTKKMQRTLLKRRNMSSIIAPSTEQPGVSNVEASMISTPEIVSALSIEPPVRRTVEVFQIDPNRQEKASISEIEEALNTNTIQAMRDLFTCKKWPDIRGTLPNRVLQLVVNEAKNYDEALEFFKDYATISRNVFVSDHLAMKLAIKAALENEEKNPATVAILALQTHRKTFLARPKFVETKAEFCELIGYVGAKCSINDSIGLYECIQSKGFYVDADRFIQAICKAKISSGVSFSVLQKDWEQLCLHFSACHGFGLLVKKVFEEQISEDKACGKLLAFTNEVGYPPSAALAEIVSALVSFKREPEAERILQRIFVKPTYFKRPLSNFLESPNGIEDFENTIQLLGRHLFKETKKGGKRKGQAAASIEDQATTDEKVNEDLVRTILEFFGIREKRRRQKEIKSLKIDSERLAELSTHIQRTWIRFAQKNEDLTIITRLRQWGRDNRMELSPESEKQVRQLKGDLERKSTTVQKIIVSIRQSFMLGFVRNSAKRHAYLRRLSNIAAATPSTSAAPLELSSLPLARVTEEVKDDERALLKRYGKELERSEWKTFGEATSFIEWNNYLMSYHLQKLNQIITQGSLKSAELSDRQISLLIKAYGGLASGTPKKTRIEELKKLLQKIASEEVEMGPQSLTSLLSAKLDNNEPIKVVEELEKWDLKGYEPTNELLIILSKVYAGEGNVKGVSELMQYAKEEKMEIMNYLLTSLVKAFAVQGKYAEAETTIQEALTIDEKLPPLLRLSICEVAAKKKDIEILWQQMALISIDKMASLTKIQRKIVVALIENKLWSEVEKVRQHFALIPTGSERFPNSLQHPQFLQKMWAFTWSLIKEDRLDCALVAYSFTRKTDEKQQAALSQAITRKASQIKVPLNEALALAEMAVAHEIEPSIGSLLLKAVEYMPAQRLVDVLKILPSTDIEMIAPVPEIRLSLAKKLSGVQDLASVEQKVSYLEQIAKLLFESLPPMDRDYIEAAHRSVCVCFRGDLEIAKLVVDQLSSDFATRNKFSTAVVDSYLRIMQLDSSATQKLLDFLKCGKIAQLELYPIQYSLSKMLRQIKADTSSEQLNIIALAIILSFPADPKIQSGRIAGLFTGIVKHKQVDAEVVEKLVDKILLLDTKKRVGIYDADMAKLVSELEEAGNFGKAASLQKLSRKGQTMARWQGSTVEQLDTELSILMEKKVDVKVVNQLRSVILDKIATETPINLAAGTRHCIAAIETKTINQRLFKAILNFKKVGFGYALENGLIDEALGLFDPTMEIGISSALHLAALLHASDRISDADNVIAKIKEAKLDVTPNNLEKLSNALGSLSVTQIEAFAAYLQTALNLKSTLLKRLLTKRVLNSIKKLIDEENLAEAFVLSVNESKKFEYAIGRIELAKAAVAKGNQELLGDVFRLITKYHSTESAHLDLGYALLWGGHVTLAEKMFAKGGKVSTQKLSYLVLDSYLNKRSDVLRSLFDILVKDENVSRVDLNNLLANLCKLYYTEKNAEAADSLREQCRQLSFPLEKATQEKFKLLQQLIPKKRESTV</sequence>
<dbReference type="GO" id="GO:0005739">
    <property type="term" value="C:mitochondrion"/>
    <property type="evidence" value="ECO:0007669"/>
    <property type="project" value="TreeGrafter"/>
</dbReference>
<dbReference type="PANTHER" id="PTHR46669">
    <property type="entry name" value="LEUCINE-RICH PPR MOTIF-CONTAINING PROTEIN, MITOCHONDRIAL"/>
    <property type="match status" value="1"/>
</dbReference>
<dbReference type="GO" id="GO:0070129">
    <property type="term" value="P:regulation of mitochondrial translation"/>
    <property type="evidence" value="ECO:0007669"/>
    <property type="project" value="TreeGrafter"/>
</dbReference>
<reference evidence="3" key="1">
    <citation type="submission" date="2024-02" db="UniProtKB">
        <authorList>
            <consortium name="WormBaseParasite"/>
        </authorList>
    </citation>
    <scope>IDENTIFICATION</scope>
</reference>
<proteinExistence type="predicted"/>
<evidence type="ECO:0000313" key="3">
    <source>
        <dbReference type="WBParaSite" id="MBELARI_LOCUS14785"/>
    </source>
</evidence>
<dbReference type="Gene3D" id="1.25.40.10">
    <property type="entry name" value="Tetratricopeptide repeat domain"/>
    <property type="match status" value="1"/>
</dbReference>
<dbReference type="GO" id="GO:0003730">
    <property type="term" value="F:mRNA 3'-UTR binding"/>
    <property type="evidence" value="ECO:0007669"/>
    <property type="project" value="TreeGrafter"/>
</dbReference>
<protein>
    <submittedName>
        <fullName evidence="3">Uncharacterized protein</fullName>
    </submittedName>
</protein>
<dbReference type="InterPro" id="IPR011990">
    <property type="entry name" value="TPR-like_helical_dom_sf"/>
</dbReference>
<feature type="region of interest" description="Disordered" evidence="1">
    <location>
        <begin position="143"/>
        <end position="164"/>
    </location>
</feature>
<feature type="compositionally biased region" description="Polar residues" evidence="1">
    <location>
        <begin position="143"/>
        <end position="157"/>
    </location>
</feature>
<evidence type="ECO:0000313" key="2">
    <source>
        <dbReference type="Proteomes" id="UP000887575"/>
    </source>
</evidence>
<dbReference type="GO" id="GO:0005634">
    <property type="term" value="C:nucleus"/>
    <property type="evidence" value="ECO:0007669"/>
    <property type="project" value="TreeGrafter"/>
</dbReference>